<keyword evidence="5" id="KW-1185">Reference proteome</keyword>
<dbReference type="PROSITE" id="PS50088">
    <property type="entry name" value="ANK_REPEAT"/>
    <property type="match status" value="4"/>
</dbReference>
<evidence type="ECO:0000313" key="4">
    <source>
        <dbReference type="EMBL" id="TGJ99496.1"/>
    </source>
</evidence>
<dbReference type="SMART" id="SM00248">
    <property type="entry name" value="ANK"/>
    <property type="match status" value="8"/>
</dbReference>
<feature type="repeat" description="ANK" evidence="3">
    <location>
        <begin position="150"/>
        <end position="182"/>
    </location>
</feature>
<dbReference type="Proteomes" id="UP000297453">
    <property type="component" value="Unassembled WGS sequence"/>
</dbReference>
<name>A0A4R9FP10_9LEPT</name>
<dbReference type="InterPro" id="IPR036770">
    <property type="entry name" value="Ankyrin_rpt-contain_sf"/>
</dbReference>
<feature type="repeat" description="ANK" evidence="3">
    <location>
        <begin position="50"/>
        <end position="82"/>
    </location>
</feature>
<dbReference type="SUPFAM" id="SSF48403">
    <property type="entry name" value="Ankyrin repeat"/>
    <property type="match status" value="1"/>
</dbReference>
<evidence type="ECO:0000256" key="1">
    <source>
        <dbReference type="ARBA" id="ARBA00022737"/>
    </source>
</evidence>
<dbReference type="PROSITE" id="PS51257">
    <property type="entry name" value="PROKAR_LIPOPROTEIN"/>
    <property type="match status" value="1"/>
</dbReference>
<keyword evidence="1" id="KW-0677">Repeat</keyword>
<evidence type="ECO:0000256" key="3">
    <source>
        <dbReference type="PROSITE-ProRule" id="PRU00023"/>
    </source>
</evidence>
<feature type="repeat" description="ANK" evidence="3">
    <location>
        <begin position="216"/>
        <end position="248"/>
    </location>
</feature>
<dbReference type="PANTHER" id="PTHR24198:SF165">
    <property type="entry name" value="ANKYRIN REPEAT-CONTAINING PROTEIN-RELATED"/>
    <property type="match status" value="1"/>
</dbReference>
<protein>
    <submittedName>
        <fullName evidence="4">Uncharacterized protein</fullName>
    </submittedName>
</protein>
<sequence length="337" mass="37166">MYKFLILSISILSLSCTSNRLFYSIKDHDRGRTYNLLRENPELLNTRDIRGNTPLHYAILADDEELIAKFIRDGKDINARNNIGFAAVHYAAETQNLFALELLKKAGASFDVLGDPGFSPLSIAIFNNAIYAVKFLVEKAKMSPNGMAREVEVPLVLAIQLNNLEIARYLIESGVSTDAKSNKGITPFFVAAGKDDIPFLEYLMSKGFPIDVPSTQGYTALNYSILLGKFQISDFLLEKQANPNLANYRGLNSVLIACMGGSLPILENVVRHGGKLSSVDKEGKTALHYAAFNGNEDLIKFLLNKGADKLAKDASNRTPYNIAEERGNTNILPLLKI</sequence>
<dbReference type="InterPro" id="IPR002110">
    <property type="entry name" value="Ankyrin_rpt"/>
</dbReference>
<dbReference type="PRINTS" id="PR01415">
    <property type="entry name" value="ANKYRIN"/>
</dbReference>
<organism evidence="4 5">
    <name type="scientific">Leptospira semungkisensis</name>
    <dbReference type="NCBI Taxonomy" id="2484985"/>
    <lineage>
        <taxon>Bacteria</taxon>
        <taxon>Pseudomonadati</taxon>
        <taxon>Spirochaetota</taxon>
        <taxon>Spirochaetia</taxon>
        <taxon>Leptospirales</taxon>
        <taxon>Leptospiraceae</taxon>
        <taxon>Leptospira</taxon>
    </lineage>
</organism>
<comment type="caution">
    <text evidence="4">The sequence shown here is derived from an EMBL/GenBank/DDBJ whole genome shotgun (WGS) entry which is preliminary data.</text>
</comment>
<reference evidence="4" key="1">
    <citation type="journal article" date="2019" name="PLoS Negl. Trop. Dis.">
        <title>Revisiting the worldwide diversity of Leptospira species in the environment.</title>
        <authorList>
            <person name="Vincent A.T."/>
            <person name="Schiettekatte O."/>
            <person name="Bourhy P."/>
            <person name="Veyrier F.J."/>
            <person name="Picardeau M."/>
        </authorList>
    </citation>
    <scope>NUCLEOTIDE SEQUENCE [LARGE SCALE GENOMIC DNA]</scope>
    <source>
        <strain evidence="4">SSS9</strain>
    </source>
</reference>
<keyword evidence="2 3" id="KW-0040">ANK repeat</keyword>
<feature type="repeat" description="ANK" evidence="3">
    <location>
        <begin position="282"/>
        <end position="314"/>
    </location>
</feature>
<evidence type="ECO:0000313" key="5">
    <source>
        <dbReference type="Proteomes" id="UP000297453"/>
    </source>
</evidence>
<dbReference type="OrthoDB" id="326429at2"/>
<dbReference type="Pfam" id="PF12796">
    <property type="entry name" value="Ank_2"/>
    <property type="match status" value="3"/>
</dbReference>
<dbReference type="Gene3D" id="1.25.40.20">
    <property type="entry name" value="Ankyrin repeat-containing domain"/>
    <property type="match status" value="1"/>
</dbReference>
<gene>
    <name evidence="4" type="ORF">EHO59_16715</name>
</gene>
<accession>A0A4R9FP10</accession>
<dbReference type="AlphaFoldDB" id="A0A4R9FP10"/>
<dbReference type="PROSITE" id="PS50297">
    <property type="entry name" value="ANK_REP_REGION"/>
    <property type="match status" value="2"/>
</dbReference>
<proteinExistence type="predicted"/>
<evidence type="ECO:0000256" key="2">
    <source>
        <dbReference type="ARBA" id="ARBA00023043"/>
    </source>
</evidence>
<dbReference type="EMBL" id="RQEP01000019">
    <property type="protein sequence ID" value="TGJ99496.1"/>
    <property type="molecule type" value="Genomic_DNA"/>
</dbReference>
<dbReference type="RefSeq" id="WP_135589589.1">
    <property type="nucleotide sequence ID" value="NZ_RQEP01000019.1"/>
</dbReference>
<dbReference type="PANTHER" id="PTHR24198">
    <property type="entry name" value="ANKYRIN REPEAT AND PROTEIN KINASE DOMAIN-CONTAINING PROTEIN"/>
    <property type="match status" value="1"/>
</dbReference>